<evidence type="ECO:0000256" key="2">
    <source>
        <dbReference type="SAM" id="Coils"/>
    </source>
</evidence>
<dbReference type="InterPro" id="IPR056453">
    <property type="entry name" value="HTH_DNAJC9"/>
</dbReference>
<dbReference type="InterPro" id="IPR036869">
    <property type="entry name" value="J_dom_sf"/>
</dbReference>
<dbReference type="OMA" id="WLDLWSK"/>
<gene>
    <name evidence="6" type="primary">CSON013587</name>
</gene>
<sequence length="302" mass="35325">MPSILQQCEEFFGTKDLYKLFSCEKTALEKDITKAYYKLALKVHPDRVPEEEKEVATEKFKVLTKLHLTLTTKDKRALYDEQGIIGDDDDEAFGSSWLETWRQFFKPINEEDISNYEKNYIGSELEKTDIKKAYLNGKGCINFMFETVPFMTIESEPRIIEVVKEMIKSKEVPEYDQFINEPKTKRNRRHKKYKIEAKEAEVLKEQMSSLEKQLMKRQADRQNGFHSFLDQLASKYGNGEIEDDSEDFSPDTEKKRGKGKGKGRQAKKQESEDDEEEEIPDCPVKRKTRSRPAASNKRTRKT</sequence>
<feature type="coiled-coil region" evidence="2">
    <location>
        <begin position="193"/>
        <end position="220"/>
    </location>
</feature>
<feature type="compositionally biased region" description="Basic residues" evidence="3">
    <location>
        <begin position="255"/>
        <end position="266"/>
    </location>
</feature>
<dbReference type="EMBL" id="UFQT01000689">
    <property type="protein sequence ID" value="SSX26582.1"/>
    <property type="molecule type" value="Genomic_DNA"/>
</dbReference>
<protein>
    <submittedName>
        <fullName evidence="6">CSON013587 protein</fullName>
    </submittedName>
</protein>
<feature type="compositionally biased region" description="Acidic residues" evidence="3">
    <location>
        <begin position="271"/>
        <end position="280"/>
    </location>
</feature>
<dbReference type="GO" id="GO:0005737">
    <property type="term" value="C:cytoplasm"/>
    <property type="evidence" value="ECO:0007669"/>
    <property type="project" value="TreeGrafter"/>
</dbReference>
<evidence type="ECO:0000259" key="4">
    <source>
        <dbReference type="PROSITE" id="PS50076"/>
    </source>
</evidence>
<dbReference type="PROSITE" id="PS50076">
    <property type="entry name" value="DNAJ_2"/>
    <property type="match status" value="1"/>
</dbReference>
<dbReference type="EMBL" id="UFQS01000689">
    <property type="protein sequence ID" value="SSX06228.1"/>
    <property type="molecule type" value="Genomic_DNA"/>
</dbReference>
<dbReference type="AlphaFoldDB" id="A0A336M8D6"/>
<accession>A0A336M8D6</accession>
<keyword evidence="1" id="KW-0597">Phosphoprotein</keyword>
<dbReference type="Gene3D" id="1.10.287.110">
    <property type="entry name" value="DnaJ domain"/>
    <property type="match status" value="1"/>
</dbReference>
<dbReference type="VEuPathDB" id="VectorBase:CSON013587"/>
<dbReference type="GO" id="GO:0031072">
    <property type="term" value="F:heat shock protein binding"/>
    <property type="evidence" value="ECO:0007669"/>
    <property type="project" value="TreeGrafter"/>
</dbReference>
<dbReference type="SUPFAM" id="SSF46565">
    <property type="entry name" value="Chaperone J-domain"/>
    <property type="match status" value="1"/>
</dbReference>
<feature type="compositionally biased region" description="Acidic residues" evidence="3">
    <location>
        <begin position="240"/>
        <end position="250"/>
    </location>
</feature>
<reference evidence="6" key="2">
    <citation type="submission" date="2018-07" db="EMBL/GenBank/DDBJ databases">
        <authorList>
            <person name="Quirk P.G."/>
            <person name="Krulwich T.A."/>
        </authorList>
    </citation>
    <scope>NUCLEOTIDE SEQUENCE</scope>
</reference>
<dbReference type="SMART" id="SM00271">
    <property type="entry name" value="DnaJ"/>
    <property type="match status" value="1"/>
</dbReference>
<dbReference type="PRINTS" id="PR00625">
    <property type="entry name" value="JDOMAIN"/>
</dbReference>
<dbReference type="Pfam" id="PF23302">
    <property type="entry name" value="HTH_DNAJC9"/>
    <property type="match status" value="1"/>
</dbReference>
<dbReference type="PANTHER" id="PTHR44144:SF1">
    <property type="entry name" value="DNAJ HOMOLOG SUBFAMILY C MEMBER 9"/>
    <property type="match status" value="1"/>
</dbReference>
<keyword evidence="2" id="KW-0175">Coiled coil</keyword>
<feature type="region of interest" description="Disordered" evidence="3">
    <location>
        <begin position="239"/>
        <end position="302"/>
    </location>
</feature>
<evidence type="ECO:0000313" key="5">
    <source>
        <dbReference type="EMBL" id="SSX06228.1"/>
    </source>
</evidence>
<evidence type="ECO:0000256" key="3">
    <source>
        <dbReference type="SAM" id="MobiDB-lite"/>
    </source>
</evidence>
<dbReference type="CDD" id="cd06257">
    <property type="entry name" value="DnaJ"/>
    <property type="match status" value="1"/>
</dbReference>
<dbReference type="InterPro" id="IPR052594">
    <property type="entry name" value="J_domain-containing_protein"/>
</dbReference>
<reference evidence="5" key="1">
    <citation type="submission" date="2018-04" db="EMBL/GenBank/DDBJ databases">
        <authorList>
            <person name="Go L.Y."/>
            <person name="Mitchell J.A."/>
        </authorList>
    </citation>
    <scope>NUCLEOTIDE SEQUENCE</scope>
    <source>
        <tissue evidence="5">Whole organism</tissue>
    </source>
</reference>
<dbReference type="FunFam" id="1.10.287.110:FF:000035">
    <property type="entry name" value="DnaJ homolog subfamily C member 9"/>
    <property type="match status" value="1"/>
</dbReference>
<proteinExistence type="predicted"/>
<dbReference type="GO" id="GO:0005634">
    <property type="term" value="C:nucleus"/>
    <property type="evidence" value="ECO:0007669"/>
    <property type="project" value="TreeGrafter"/>
</dbReference>
<dbReference type="PANTHER" id="PTHR44144">
    <property type="entry name" value="DNAJ HOMOLOG SUBFAMILY C MEMBER 9"/>
    <property type="match status" value="1"/>
</dbReference>
<organism evidence="6">
    <name type="scientific">Culicoides sonorensis</name>
    <name type="common">Biting midge</name>
    <dbReference type="NCBI Taxonomy" id="179676"/>
    <lineage>
        <taxon>Eukaryota</taxon>
        <taxon>Metazoa</taxon>
        <taxon>Ecdysozoa</taxon>
        <taxon>Arthropoda</taxon>
        <taxon>Hexapoda</taxon>
        <taxon>Insecta</taxon>
        <taxon>Pterygota</taxon>
        <taxon>Neoptera</taxon>
        <taxon>Endopterygota</taxon>
        <taxon>Diptera</taxon>
        <taxon>Nematocera</taxon>
        <taxon>Chironomoidea</taxon>
        <taxon>Ceratopogonidae</taxon>
        <taxon>Ceratopogoninae</taxon>
        <taxon>Culicoides</taxon>
        <taxon>Monoculicoides</taxon>
    </lineage>
</organism>
<dbReference type="Pfam" id="PF00226">
    <property type="entry name" value="DnaJ"/>
    <property type="match status" value="1"/>
</dbReference>
<evidence type="ECO:0000313" key="6">
    <source>
        <dbReference type="EMBL" id="SSX26582.1"/>
    </source>
</evidence>
<evidence type="ECO:0000256" key="1">
    <source>
        <dbReference type="ARBA" id="ARBA00022553"/>
    </source>
</evidence>
<name>A0A336M8D6_CULSO</name>
<feature type="domain" description="J" evidence="4">
    <location>
        <begin position="16"/>
        <end position="83"/>
    </location>
</feature>
<dbReference type="InterPro" id="IPR001623">
    <property type="entry name" value="DnaJ_domain"/>
</dbReference>